<sequence>MRDRVSLERESVSTMAALHFRPEFRRIPRAPPDWLFAAATSESRTPRTSSNINSKGR</sequence>
<evidence type="ECO:0000313" key="1">
    <source>
        <dbReference type="EMBL" id="GMN37637.1"/>
    </source>
</evidence>
<reference evidence="1" key="1">
    <citation type="submission" date="2023-07" db="EMBL/GenBank/DDBJ databases">
        <title>draft genome sequence of fig (Ficus carica).</title>
        <authorList>
            <person name="Takahashi T."/>
            <person name="Nishimura K."/>
        </authorList>
    </citation>
    <scope>NUCLEOTIDE SEQUENCE</scope>
</reference>
<name>A0AA87ZP22_FICCA</name>
<dbReference type="Proteomes" id="UP001187192">
    <property type="component" value="Unassembled WGS sequence"/>
</dbReference>
<accession>A0AA87ZP22</accession>
<gene>
    <name evidence="1" type="ORF">TIFTF001_006975</name>
</gene>
<dbReference type="EMBL" id="BTGU01000007">
    <property type="protein sequence ID" value="GMN37637.1"/>
    <property type="molecule type" value="Genomic_DNA"/>
</dbReference>
<protein>
    <submittedName>
        <fullName evidence="1">Uncharacterized protein</fullName>
    </submittedName>
</protein>
<dbReference type="AlphaFoldDB" id="A0AA87ZP22"/>
<proteinExistence type="predicted"/>
<comment type="caution">
    <text evidence="1">The sequence shown here is derived from an EMBL/GenBank/DDBJ whole genome shotgun (WGS) entry which is preliminary data.</text>
</comment>
<organism evidence="1 2">
    <name type="scientific">Ficus carica</name>
    <name type="common">Common fig</name>
    <dbReference type="NCBI Taxonomy" id="3494"/>
    <lineage>
        <taxon>Eukaryota</taxon>
        <taxon>Viridiplantae</taxon>
        <taxon>Streptophyta</taxon>
        <taxon>Embryophyta</taxon>
        <taxon>Tracheophyta</taxon>
        <taxon>Spermatophyta</taxon>
        <taxon>Magnoliopsida</taxon>
        <taxon>eudicotyledons</taxon>
        <taxon>Gunneridae</taxon>
        <taxon>Pentapetalae</taxon>
        <taxon>rosids</taxon>
        <taxon>fabids</taxon>
        <taxon>Rosales</taxon>
        <taxon>Moraceae</taxon>
        <taxon>Ficeae</taxon>
        <taxon>Ficus</taxon>
    </lineage>
</organism>
<keyword evidence="2" id="KW-1185">Reference proteome</keyword>
<evidence type="ECO:0000313" key="2">
    <source>
        <dbReference type="Proteomes" id="UP001187192"/>
    </source>
</evidence>